<dbReference type="InterPro" id="IPR036652">
    <property type="entry name" value="YjeF_N_dom_sf"/>
</dbReference>
<keyword evidence="5" id="KW-0521">NADP</keyword>
<feature type="transmembrane region" description="Helical" evidence="7">
    <location>
        <begin position="6"/>
        <end position="28"/>
    </location>
</feature>
<keyword evidence="5 9" id="KW-0413">Isomerase</keyword>
<feature type="transmembrane region" description="Helical" evidence="7">
    <location>
        <begin position="110"/>
        <end position="128"/>
    </location>
</feature>
<dbReference type="SUPFAM" id="SSF64153">
    <property type="entry name" value="YjeF N-terminal domain-like"/>
    <property type="match status" value="2"/>
</dbReference>
<comment type="catalytic activity">
    <reaction evidence="5">
        <text>(6R)-NADHX = (6S)-NADHX</text>
        <dbReference type="Rhea" id="RHEA:32215"/>
        <dbReference type="ChEBI" id="CHEBI:64074"/>
        <dbReference type="ChEBI" id="CHEBI:64075"/>
        <dbReference type="EC" id="5.1.99.6"/>
    </reaction>
</comment>
<organism evidence="9 10">
    <name type="scientific">Gordonibacter faecis</name>
    <dbReference type="NCBI Taxonomy" id="3047475"/>
    <lineage>
        <taxon>Bacteria</taxon>
        <taxon>Bacillati</taxon>
        <taxon>Actinomycetota</taxon>
        <taxon>Coriobacteriia</taxon>
        <taxon>Eggerthellales</taxon>
        <taxon>Eggerthellaceae</taxon>
        <taxon>Gordonibacter</taxon>
    </lineage>
</organism>
<keyword evidence="4 7" id="KW-0472">Membrane</keyword>
<protein>
    <recommendedName>
        <fullName evidence="5">NAD(P)H-hydrate epimerase</fullName>
        <ecNumber evidence="5">5.1.99.6</ecNumber>
    </recommendedName>
    <alternativeName>
        <fullName evidence="5">NAD(P)HX epimerase</fullName>
    </alternativeName>
</protein>
<evidence type="ECO:0000313" key="9">
    <source>
        <dbReference type="EMBL" id="MDJ1651702.1"/>
    </source>
</evidence>
<comment type="catalytic activity">
    <reaction evidence="5">
        <text>(6R)-NADPHX = (6S)-NADPHX</text>
        <dbReference type="Rhea" id="RHEA:32227"/>
        <dbReference type="ChEBI" id="CHEBI:64076"/>
        <dbReference type="ChEBI" id="CHEBI:64077"/>
        <dbReference type="EC" id="5.1.99.6"/>
    </reaction>
</comment>
<evidence type="ECO:0000313" key="10">
    <source>
        <dbReference type="Proteomes" id="UP001232750"/>
    </source>
</evidence>
<sequence>MNVYVSNIVIAAVTFPLLALVITLPYLIYQYRKFGSVPWLRTFIVYSFVFYLLCAYFLVLLPLPENRSAVVPYAQTPQLVPFNFVREFLAETTFSVSDPTTWLPVLRDPYVYEALFNVLLLVPLGMYLRYYFRRTWWQTLGLGFLVTLSFELTQLTGLWGIYAHPYRLFDVDDLLLNTLGAMVGFWAVGPAMRVLPDIRLVNEEAREAGVRASVTKRALSFFIDLFFAFIASSAVAFILSQFGVPGTATAERGFENLTTWALELLVLGVFFVVIPTITRGQTLGQKILRLRIVRSDASQAKWYHYLARYGLLYLLVIAPLALLTGITRLDASTASEMGSIASLAVQYRTALVVVWCAVMAAWVVSLFVRAVRAWRLKRPFIMLNGLLSGTRVMTCAGVEEMRERRSALDVAEVVALERAIEADGTPLSALMDRAGKAVAEEVRTWVPDPARVVVLCGAGNNGGDGWVCARELALAGYPVTLVAPDLAERLRAEPARSTAAAVFSDAAERGLPLTVLIAPDTDVLNDTIDKAAAVVDALLGTGFSGDEVREPYASWIRAANRRRFEGARGKGRGRHRKRSHERGDHERRRGVPRRVEGAPFAVAVDVPSGLSAQTGMAARPCFAADATVTMLAFKPGLTVPAAARWTGAVKLAKLDVDVATYLPRLRAQNEEGTPELAETHERPATKN</sequence>
<dbReference type="GO" id="GO:0052856">
    <property type="term" value="F:NAD(P)HX epimerase activity"/>
    <property type="evidence" value="ECO:0007669"/>
    <property type="project" value="UniProtKB-EC"/>
</dbReference>
<keyword evidence="5" id="KW-0520">NAD</keyword>
<comment type="cofactor">
    <cofactor evidence="5">
        <name>K(+)</name>
        <dbReference type="ChEBI" id="CHEBI:29103"/>
    </cofactor>
    <text evidence="5">Binds 1 potassium ion per subunit.</text>
</comment>
<feature type="binding site" evidence="5">
    <location>
        <begin position="460"/>
        <end position="464"/>
    </location>
    <ligand>
        <name>(6S)-NADPHX</name>
        <dbReference type="ChEBI" id="CHEBI:64076"/>
    </ligand>
</feature>
<comment type="caution">
    <text evidence="9">The sequence shown here is derived from an EMBL/GenBank/DDBJ whole genome shotgun (WGS) entry which is preliminary data.</text>
</comment>
<feature type="binding site" evidence="5">
    <location>
        <position position="608"/>
    </location>
    <ligand>
        <name>K(+)</name>
        <dbReference type="ChEBI" id="CHEBI:29103"/>
    </ligand>
</feature>
<keyword evidence="5" id="KW-0479">Metal-binding</keyword>
<keyword evidence="2 7" id="KW-0812">Transmembrane</keyword>
<evidence type="ECO:0000256" key="1">
    <source>
        <dbReference type="ARBA" id="ARBA00004141"/>
    </source>
</evidence>
<dbReference type="EC" id="5.1.99.6" evidence="5"/>
<feature type="compositionally biased region" description="Basic and acidic residues" evidence="6">
    <location>
        <begin position="581"/>
        <end position="592"/>
    </location>
</feature>
<feature type="binding site" evidence="5">
    <location>
        <position position="552"/>
    </location>
    <ligand>
        <name>(6S)-NADPHX</name>
        <dbReference type="ChEBI" id="CHEBI:64076"/>
    </ligand>
</feature>
<dbReference type="Proteomes" id="UP001232750">
    <property type="component" value="Unassembled WGS sequence"/>
</dbReference>
<feature type="binding site" evidence="5">
    <location>
        <position position="536"/>
    </location>
    <ligand>
        <name>K(+)</name>
        <dbReference type="ChEBI" id="CHEBI:29103"/>
    </ligand>
</feature>
<feature type="transmembrane region" description="Helical" evidence="7">
    <location>
        <begin position="174"/>
        <end position="195"/>
    </location>
</feature>
<dbReference type="NCBIfam" id="TIGR00197">
    <property type="entry name" value="yjeF_nterm"/>
    <property type="match status" value="1"/>
</dbReference>
<evidence type="ECO:0000259" key="8">
    <source>
        <dbReference type="PROSITE" id="PS51385"/>
    </source>
</evidence>
<gene>
    <name evidence="5" type="primary">nnrE</name>
    <name evidence="9" type="ORF">QNJ86_12890</name>
</gene>
<dbReference type="RefSeq" id="WP_283833052.1">
    <property type="nucleotide sequence ID" value="NZ_JASJEU010000024.1"/>
</dbReference>
<evidence type="ECO:0000256" key="5">
    <source>
        <dbReference type="HAMAP-Rule" id="MF_01966"/>
    </source>
</evidence>
<keyword evidence="5" id="KW-0547">Nucleotide-binding</keyword>
<comment type="caution">
    <text evidence="5">Lacks conserved residue(s) required for the propagation of feature annotation.</text>
</comment>
<feature type="transmembrane region" description="Helical" evidence="7">
    <location>
        <begin position="40"/>
        <end position="63"/>
    </location>
</feature>
<feature type="region of interest" description="Disordered" evidence="6">
    <location>
        <begin position="566"/>
        <end position="592"/>
    </location>
</feature>
<feature type="transmembrane region" description="Helical" evidence="7">
    <location>
        <begin position="221"/>
        <end position="244"/>
    </location>
</feature>
<dbReference type="InterPro" id="IPR010432">
    <property type="entry name" value="RDD"/>
</dbReference>
<feature type="domain" description="YjeF N-terminal" evidence="8">
    <location>
        <begin position="413"/>
        <end position="662"/>
    </location>
</feature>
<evidence type="ECO:0000256" key="2">
    <source>
        <dbReference type="ARBA" id="ARBA00022692"/>
    </source>
</evidence>
<keyword evidence="10" id="KW-1185">Reference proteome</keyword>
<comment type="similarity">
    <text evidence="5">Belongs to the NnrE/AIBP family.</text>
</comment>
<dbReference type="Gene3D" id="3.40.50.10260">
    <property type="entry name" value="YjeF N-terminal domain"/>
    <property type="match status" value="1"/>
</dbReference>
<dbReference type="Pfam" id="PF06271">
    <property type="entry name" value="RDD"/>
    <property type="match status" value="1"/>
</dbReference>
<feature type="binding site" evidence="5">
    <location>
        <position position="605"/>
    </location>
    <ligand>
        <name>(6S)-NADPHX</name>
        <dbReference type="ChEBI" id="CHEBI:64076"/>
    </ligand>
</feature>
<dbReference type="PROSITE" id="PS51385">
    <property type="entry name" value="YJEF_N"/>
    <property type="match status" value="1"/>
</dbReference>
<evidence type="ECO:0000256" key="4">
    <source>
        <dbReference type="ARBA" id="ARBA00023136"/>
    </source>
</evidence>
<feature type="compositionally biased region" description="Basic residues" evidence="6">
    <location>
        <begin position="569"/>
        <end position="580"/>
    </location>
</feature>
<dbReference type="InterPro" id="IPR004443">
    <property type="entry name" value="YjeF_N_dom"/>
</dbReference>
<dbReference type="InterPro" id="IPR006976">
    <property type="entry name" value="VanZ-like"/>
</dbReference>
<feature type="transmembrane region" description="Helical" evidence="7">
    <location>
        <begin position="305"/>
        <end position="327"/>
    </location>
</feature>
<comment type="function">
    <text evidence="5">Catalyzes the epimerization of the S- and R-forms of NAD(P)HX, a damaged form of NAD(P)H that is a result of enzymatic or heat-dependent hydration. This is a prerequisite for the S-specific NAD(P)H-hydrate dehydratase to allow the repair of both epimers of NAD(P)HX.</text>
</comment>
<feature type="transmembrane region" description="Helical" evidence="7">
    <location>
        <begin position="140"/>
        <end position="162"/>
    </location>
</feature>
<feature type="transmembrane region" description="Helical" evidence="7">
    <location>
        <begin position="347"/>
        <end position="368"/>
    </location>
</feature>
<dbReference type="PANTHER" id="PTHR36834:SF1">
    <property type="entry name" value="INTEGRAL MEMBRANE PROTEIN"/>
    <property type="match status" value="1"/>
</dbReference>
<dbReference type="Pfam" id="PF04892">
    <property type="entry name" value="VanZ"/>
    <property type="match status" value="1"/>
</dbReference>
<name>A0ABT7DQ77_9ACTN</name>
<accession>A0ABT7DQ77</accession>
<reference evidence="9 10" key="1">
    <citation type="submission" date="2023-05" db="EMBL/GenBank/DDBJ databases">
        <title>Gordonibacter KGMB12511T sp. nov., isolated from faeces of healthy Korean.</title>
        <authorList>
            <person name="Kim H.S."/>
            <person name="Kim J.-S."/>
            <person name="Suh M.K."/>
            <person name="Eom M.K."/>
            <person name="Do H.E."/>
            <person name="Lee J.-S."/>
        </authorList>
    </citation>
    <scope>NUCLEOTIDE SEQUENCE [LARGE SCALE GENOMIC DNA]</scope>
    <source>
        <strain evidence="9 10">KGMB12511</strain>
    </source>
</reference>
<keyword evidence="3 7" id="KW-1133">Transmembrane helix</keyword>
<dbReference type="Pfam" id="PF03853">
    <property type="entry name" value="YjeF_N"/>
    <property type="match status" value="1"/>
</dbReference>
<feature type="transmembrane region" description="Helical" evidence="7">
    <location>
        <begin position="264"/>
        <end position="284"/>
    </location>
</feature>
<feature type="binding site" evidence="5">
    <location>
        <position position="461"/>
    </location>
    <ligand>
        <name>K(+)</name>
        <dbReference type="ChEBI" id="CHEBI:29103"/>
    </ligand>
</feature>
<dbReference type="HAMAP" id="MF_01966">
    <property type="entry name" value="NADHX_epimerase"/>
    <property type="match status" value="1"/>
</dbReference>
<comment type="subcellular location">
    <subcellularLocation>
        <location evidence="1">Membrane</location>
        <topology evidence="1">Multi-pass membrane protein</topology>
    </subcellularLocation>
</comment>
<dbReference type="InterPro" id="IPR053150">
    <property type="entry name" value="Teicoplanin_resist-assoc"/>
</dbReference>
<evidence type="ECO:0000256" key="7">
    <source>
        <dbReference type="SAM" id="Phobius"/>
    </source>
</evidence>
<evidence type="ECO:0000256" key="6">
    <source>
        <dbReference type="SAM" id="MobiDB-lite"/>
    </source>
</evidence>
<keyword evidence="5" id="KW-0630">Potassium</keyword>
<dbReference type="EMBL" id="JASJEU010000024">
    <property type="protein sequence ID" value="MDJ1651702.1"/>
    <property type="molecule type" value="Genomic_DNA"/>
</dbReference>
<dbReference type="PANTHER" id="PTHR36834">
    <property type="entry name" value="MEMBRANE PROTEIN-RELATED"/>
    <property type="match status" value="1"/>
</dbReference>
<proteinExistence type="inferred from homology"/>
<evidence type="ECO:0000256" key="3">
    <source>
        <dbReference type="ARBA" id="ARBA00022989"/>
    </source>
</evidence>